<evidence type="ECO:0000256" key="9">
    <source>
        <dbReference type="RuleBase" id="RU003345"/>
    </source>
</evidence>
<evidence type="ECO:0000313" key="12">
    <source>
        <dbReference type="Proteomes" id="UP000286317"/>
    </source>
</evidence>
<feature type="domain" description="Aldehyde dehydrogenase" evidence="10">
    <location>
        <begin position="19"/>
        <end position="475"/>
    </location>
</feature>
<comment type="function">
    <text evidence="5">Part of the sulfo-TAL (or sulfo-SFT) pathway, a D-sulfoquinovose degradation pathway that produces sulfolactate (SL). Catalyzes the oxidation of 3-sulfolactaldehyde (SLA) to sulfolactate (SL).</text>
</comment>
<dbReference type="GO" id="GO:0009450">
    <property type="term" value="P:gamma-aminobutyric acid catabolic process"/>
    <property type="evidence" value="ECO:0007669"/>
    <property type="project" value="TreeGrafter"/>
</dbReference>
<dbReference type="InterPro" id="IPR029510">
    <property type="entry name" value="Ald_DH_CS_GLU"/>
</dbReference>
<keyword evidence="2 9" id="KW-0560">Oxidoreductase</keyword>
<proteinExistence type="inferred from homology"/>
<dbReference type="PANTHER" id="PTHR43353:SF5">
    <property type="entry name" value="SUCCINATE-SEMIALDEHYDE DEHYDROGENASE, MITOCHONDRIAL"/>
    <property type="match status" value="1"/>
</dbReference>
<dbReference type="Pfam" id="PF00171">
    <property type="entry name" value="Aldedh"/>
    <property type="match status" value="1"/>
</dbReference>
<protein>
    <recommendedName>
        <fullName evidence="7">3-sulfolactaldehyde dehydrogenase</fullName>
        <ecNumber evidence="6">1.2.1.97</ecNumber>
    </recommendedName>
</protein>
<dbReference type="Proteomes" id="UP000286317">
    <property type="component" value="Unassembled WGS sequence"/>
</dbReference>
<dbReference type="PANTHER" id="PTHR43353">
    <property type="entry name" value="SUCCINATE-SEMIALDEHYDE DEHYDROGENASE, MITOCHONDRIAL"/>
    <property type="match status" value="1"/>
</dbReference>
<evidence type="ECO:0000256" key="4">
    <source>
        <dbReference type="ARBA" id="ARBA00050326"/>
    </source>
</evidence>
<keyword evidence="12" id="KW-1185">Reference proteome</keyword>
<reference evidence="11 12" key="1">
    <citation type="journal article" date="2016" name="Front. Microbiol.">
        <title>Comprehensive Phylogenetic Analysis of Bovine Non-aureus Staphylococci Species Based on Whole-Genome Sequencing.</title>
        <authorList>
            <person name="Naushad S."/>
            <person name="Barkema H.W."/>
            <person name="Luby C."/>
            <person name="Condas L.A."/>
            <person name="Nobrega D.B."/>
            <person name="Carson D.A."/>
            <person name="De Buck J."/>
        </authorList>
    </citation>
    <scope>NUCLEOTIDE SEQUENCE [LARGE SCALE GENOMIC DNA]</scope>
    <source>
        <strain evidence="11 12">SNUC 4554</strain>
    </source>
</reference>
<comment type="catalytic activity">
    <reaction evidence="4">
        <text>(2S)-3-sulfolactaldehyde + NAD(+) + H2O = (2S)-3-sulfolactate + NADH + 2 H(+)</text>
        <dbReference type="Rhea" id="RHEA:47932"/>
        <dbReference type="ChEBI" id="CHEBI:15377"/>
        <dbReference type="ChEBI" id="CHEBI:15378"/>
        <dbReference type="ChEBI" id="CHEBI:57540"/>
        <dbReference type="ChEBI" id="CHEBI:57945"/>
        <dbReference type="ChEBI" id="CHEBI:61289"/>
        <dbReference type="ChEBI" id="CHEBI:90109"/>
        <dbReference type="EC" id="1.2.1.97"/>
    </reaction>
    <physiologicalReaction direction="left-to-right" evidence="4">
        <dbReference type="Rhea" id="RHEA:47933"/>
    </physiologicalReaction>
</comment>
<dbReference type="GO" id="GO:0004777">
    <property type="term" value="F:succinate-semialdehyde dehydrogenase (NAD+) activity"/>
    <property type="evidence" value="ECO:0007669"/>
    <property type="project" value="TreeGrafter"/>
</dbReference>
<organism evidence="11 12">
    <name type="scientific">Staphylococcus shinii</name>
    <dbReference type="NCBI Taxonomy" id="2912228"/>
    <lineage>
        <taxon>Bacteria</taxon>
        <taxon>Bacillati</taxon>
        <taxon>Bacillota</taxon>
        <taxon>Bacilli</taxon>
        <taxon>Bacillales</taxon>
        <taxon>Staphylococcaceae</taxon>
        <taxon>Staphylococcus</taxon>
    </lineage>
</organism>
<dbReference type="EC" id="1.2.1.97" evidence="6"/>
<dbReference type="InterPro" id="IPR016163">
    <property type="entry name" value="Ald_DH_C"/>
</dbReference>
<dbReference type="FunFam" id="3.40.605.10:FF:000007">
    <property type="entry name" value="NAD/NADP-dependent betaine aldehyde dehydrogenase"/>
    <property type="match status" value="1"/>
</dbReference>
<evidence type="ECO:0000313" key="11">
    <source>
        <dbReference type="EMBL" id="RIN02652.1"/>
    </source>
</evidence>
<accession>A0A418IIG5</accession>
<name>A0A418IIG5_9STAP</name>
<dbReference type="GO" id="GO:0005829">
    <property type="term" value="C:cytosol"/>
    <property type="evidence" value="ECO:0007669"/>
    <property type="project" value="TreeGrafter"/>
</dbReference>
<dbReference type="InterPro" id="IPR015590">
    <property type="entry name" value="Aldehyde_DH_dom"/>
</dbReference>
<evidence type="ECO:0000256" key="2">
    <source>
        <dbReference type="ARBA" id="ARBA00023002"/>
    </source>
</evidence>
<dbReference type="PROSITE" id="PS00687">
    <property type="entry name" value="ALDEHYDE_DEHYDR_GLU"/>
    <property type="match status" value="1"/>
</dbReference>
<dbReference type="RefSeq" id="WP_107550010.1">
    <property type="nucleotide sequence ID" value="NZ_CP188208.1"/>
</dbReference>
<dbReference type="EMBL" id="QXUF01000008">
    <property type="protein sequence ID" value="RIN02652.1"/>
    <property type="molecule type" value="Genomic_DNA"/>
</dbReference>
<evidence type="ECO:0000256" key="7">
    <source>
        <dbReference type="ARBA" id="ARBA00067277"/>
    </source>
</evidence>
<dbReference type="Gene3D" id="3.40.605.10">
    <property type="entry name" value="Aldehyde Dehydrogenase, Chain A, domain 1"/>
    <property type="match status" value="1"/>
</dbReference>
<evidence type="ECO:0000256" key="6">
    <source>
        <dbReference type="ARBA" id="ARBA00066984"/>
    </source>
</evidence>
<feature type="active site" evidence="8">
    <location>
        <position position="255"/>
    </location>
</feature>
<dbReference type="Gene3D" id="3.40.309.10">
    <property type="entry name" value="Aldehyde Dehydrogenase, Chain A, domain 2"/>
    <property type="match status" value="1"/>
</dbReference>
<dbReference type="InterPro" id="IPR016161">
    <property type="entry name" value="Ald_DH/histidinol_DH"/>
</dbReference>
<dbReference type="AlphaFoldDB" id="A0A418IIG5"/>
<comment type="caution">
    <text evidence="11">The sequence shown here is derived from an EMBL/GenBank/DDBJ whole genome shotgun (WGS) entry which is preliminary data.</text>
</comment>
<evidence type="ECO:0000256" key="1">
    <source>
        <dbReference type="ARBA" id="ARBA00009986"/>
    </source>
</evidence>
<dbReference type="FunFam" id="3.40.309.10:FF:000009">
    <property type="entry name" value="Aldehyde dehydrogenase A"/>
    <property type="match status" value="1"/>
</dbReference>
<sequence>MHRVWRCQTLNQLFINNEFIESKSTDTMDVINPATGEKIDTITFATENDVNDAVAKSKQAQLEWEQTPEPTRADHVKLLIPLLEENKDELATLYVKEQGKTLASAKGEIDKAIHFIDYMTSLSMNNKGEVLQNTRENETILLTKKPIGVTAGIVPWNAPIMVLMRKVIPAIITGCSVVIKPSEATSLITLKIAELIRASTIPAGLVQILPGTGETVGTQLAQHPDIQLISLTGSMRAGKSVYAESANTVKKVNLELGGNAPVLVTPNANLDKAVDYIVTARINNAGQVCTCPERIFVHEDVHKDFINKLKTKMEQLTVGDPFDEATDYGAIINQQQLDSIDEKVQNAVKNGATLITGGHKIERSGFFYEPTILDNVNSEDEAFKNEIFGPVLPIVTYQDFDTAIAQANDTNAGLSSFIFSENLKEIMLATEKLKFGEVYANCEAEEVVNGFHAGWRESGIGGADGVHGLEEYYNTTVSYIRYD</sequence>
<comment type="similarity">
    <text evidence="1 9">Belongs to the aldehyde dehydrogenase family.</text>
</comment>
<evidence type="ECO:0000256" key="8">
    <source>
        <dbReference type="PROSITE-ProRule" id="PRU10007"/>
    </source>
</evidence>
<dbReference type="SUPFAM" id="SSF53720">
    <property type="entry name" value="ALDH-like"/>
    <property type="match status" value="1"/>
</dbReference>
<evidence type="ECO:0000256" key="3">
    <source>
        <dbReference type="ARBA" id="ARBA00023027"/>
    </source>
</evidence>
<dbReference type="InterPro" id="IPR050740">
    <property type="entry name" value="Aldehyde_DH_Superfamily"/>
</dbReference>
<dbReference type="OrthoDB" id="9762913at2"/>
<dbReference type="CDD" id="cd07088">
    <property type="entry name" value="ALDH_LactADH-AldA"/>
    <property type="match status" value="1"/>
</dbReference>
<evidence type="ECO:0000256" key="5">
    <source>
        <dbReference type="ARBA" id="ARBA00054572"/>
    </source>
</evidence>
<keyword evidence="3" id="KW-0520">NAD</keyword>
<dbReference type="InterPro" id="IPR016162">
    <property type="entry name" value="Ald_DH_N"/>
</dbReference>
<dbReference type="NCBIfam" id="NF007497">
    <property type="entry name" value="PRK10090.1"/>
    <property type="match status" value="1"/>
</dbReference>
<gene>
    <name evidence="11" type="ORF">BU112_02065</name>
</gene>
<evidence type="ECO:0000259" key="10">
    <source>
        <dbReference type="Pfam" id="PF00171"/>
    </source>
</evidence>